<feature type="active site" description="Proton acceptor" evidence="9">
    <location>
        <position position="231"/>
    </location>
</feature>
<keyword evidence="7 9" id="KW-0413">Isomerase</keyword>
<keyword evidence="5 9" id="KW-0028">Amino-acid biosynthesis</keyword>
<dbReference type="FunFam" id="3.10.310.10:FF:000001">
    <property type="entry name" value="Diaminopimelate epimerase"/>
    <property type="match status" value="1"/>
</dbReference>
<comment type="pathway">
    <text evidence="1 9">Amino-acid biosynthesis; L-lysine biosynthesis via DAP pathway; DL-2,6-diaminopimelate from LL-2,6-diaminopimelate: step 1/1.</text>
</comment>
<dbReference type="InterPro" id="IPR018510">
    <property type="entry name" value="DAP_epimerase_AS"/>
</dbReference>
<dbReference type="Gene3D" id="3.10.310.10">
    <property type="entry name" value="Diaminopimelate Epimerase, Chain A, domain 1"/>
    <property type="match status" value="2"/>
</dbReference>
<keyword evidence="4 9" id="KW-0963">Cytoplasm</keyword>
<dbReference type="GO" id="GO:0009089">
    <property type="term" value="P:lysine biosynthetic process via diaminopimelate"/>
    <property type="evidence" value="ECO:0007669"/>
    <property type="project" value="UniProtKB-UniRule"/>
</dbReference>
<evidence type="ECO:0000256" key="3">
    <source>
        <dbReference type="ARBA" id="ARBA00013080"/>
    </source>
</evidence>
<comment type="catalytic activity">
    <reaction evidence="8 9">
        <text>(2S,6S)-2,6-diaminopimelate = meso-2,6-diaminopimelate</text>
        <dbReference type="Rhea" id="RHEA:15393"/>
        <dbReference type="ChEBI" id="CHEBI:57609"/>
        <dbReference type="ChEBI" id="CHEBI:57791"/>
        <dbReference type="EC" id="5.1.1.7"/>
    </reaction>
</comment>
<dbReference type="GO" id="GO:0005829">
    <property type="term" value="C:cytosol"/>
    <property type="evidence" value="ECO:0007669"/>
    <property type="project" value="TreeGrafter"/>
</dbReference>
<feature type="binding site" evidence="9">
    <location>
        <position position="204"/>
    </location>
    <ligand>
        <name>substrate</name>
    </ligand>
</feature>
<evidence type="ECO:0000313" key="12">
    <source>
        <dbReference type="Proteomes" id="UP000007490"/>
    </source>
</evidence>
<dbReference type="Proteomes" id="UP000007490">
    <property type="component" value="Chromosome"/>
</dbReference>
<name>F0T7E2_METLA</name>
<feature type="binding site" evidence="9">
    <location>
        <begin position="83"/>
        <end position="84"/>
    </location>
    <ligand>
        <name>substrate</name>
    </ligand>
</feature>
<feature type="active site" description="Proton donor" evidence="9">
    <location>
        <position position="82"/>
    </location>
</feature>
<reference evidence="12" key="1">
    <citation type="submission" date="2011-02" db="EMBL/GenBank/DDBJ databases">
        <title>Complete sequence of Methanobacterium sp. AL-21.</title>
        <authorList>
            <consortium name="US DOE Joint Genome Institute"/>
            <person name="Lucas S."/>
            <person name="Copeland A."/>
            <person name="Lapidus A."/>
            <person name="Cheng J.-F."/>
            <person name="Goodwin L."/>
            <person name="Pitluck S."/>
            <person name="Chertkov O."/>
            <person name="Detter J.C."/>
            <person name="Han C."/>
            <person name="Tapia R."/>
            <person name="Land M."/>
            <person name="Hauser L."/>
            <person name="Kyrpides N."/>
            <person name="Ivanova N."/>
            <person name="Mikhailova N."/>
            <person name="Pagani I."/>
            <person name="Cadillo-Quiroz H."/>
            <person name="Imachi H."/>
            <person name="Zinder S."/>
            <person name="Liu W."/>
            <person name="Woyke T."/>
        </authorList>
    </citation>
    <scope>NUCLEOTIDE SEQUENCE [LARGE SCALE GENOMIC DNA]</scope>
    <source>
        <strain evidence="12">AL-21</strain>
    </source>
</reference>
<comment type="subcellular location">
    <subcellularLocation>
        <location evidence="9">Cytoplasm</location>
    </subcellularLocation>
</comment>
<reference evidence="11 12" key="2">
    <citation type="journal article" date="2014" name="Int. J. Syst. Evol. Microbiol.">
        <title>Methanobacterium paludis sp. nov. and a novel strain of Methanobacterium lacus isolated from northern peatlands.</title>
        <authorList>
            <person name="Cadillo-Quiroz H."/>
            <person name="Brauer S.L."/>
            <person name="Goodson N."/>
            <person name="Yavitt J.B."/>
            <person name="Zinder S.H."/>
        </authorList>
    </citation>
    <scope>NUCLEOTIDE SEQUENCE [LARGE SCALE GENOMIC DNA]</scope>
    <source>
        <strain evidence="11 12">AL-21</strain>
    </source>
</reference>
<dbReference type="eggNOG" id="arCOG02255">
    <property type="taxonomic scope" value="Archaea"/>
</dbReference>
<gene>
    <name evidence="9" type="primary">dapF</name>
    <name evidence="11" type="ordered locus">Metbo_0118</name>
</gene>
<dbReference type="OrthoDB" id="358699at2157"/>
<evidence type="ECO:0000256" key="4">
    <source>
        <dbReference type="ARBA" id="ARBA00022490"/>
    </source>
</evidence>
<comment type="subunit">
    <text evidence="9">Homodimer.</text>
</comment>
<keyword evidence="12" id="KW-1185">Reference proteome</keyword>
<dbReference type="SUPFAM" id="SSF54506">
    <property type="entry name" value="Diaminopimelate epimerase-like"/>
    <property type="match status" value="2"/>
</dbReference>
<dbReference type="UniPathway" id="UPA00034">
    <property type="reaction ID" value="UER00025"/>
</dbReference>
<feature type="binding site" evidence="9">
    <location>
        <position position="171"/>
    </location>
    <ligand>
        <name>substrate</name>
    </ligand>
</feature>
<accession>F0T7E2</accession>
<evidence type="ECO:0000256" key="6">
    <source>
        <dbReference type="ARBA" id="ARBA00023154"/>
    </source>
</evidence>
<dbReference type="PANTHER" id="PTHR31689:SF0">
    <property type="entry name" value="DIAMINOPIMELATE EPIMERASE"/>
    <property type="match status" value="1"/>
</dbReference>
<feature type="site" description="Could be important to modulate the pK values of the two catalytic cysteine residues" evidence="9">
    <location>
        <position position="173"/>
    </location>
</feature>
<dbReference type="EC" id="5.1.1.7" evidence="3 9"/>
<dbReference type="AlphaFoldDB" id="F0T7E2"/>
<dbReference type="Pfam" id="PF01678">
    <property type="entry name" value="DAP_epimerase"/>
    <property type="match status" value="2"/>
</dbReference>
<feature type="binding site" evidence="9">
    <location>
        <position position="73"/>
    </location>
    <ligand>
        <name>substrate</name>
    </ligand>
</feature>
<evidence type="ECO:0000256" key="2">
    <source>
        <dbReference type="ARBA" id="ARBA00010219"/>
    </source>
</evidence>
<evidence type="ECO:0000256" key="8">
    <source>
        <dbReference type="ARBA" id="ARBA00051712"/>
    </source>
</evidence>
<evidence type="ECO:0000256" key="5">
    <source>
        <dbReference type="ARBA" id="ARBA00022605"/>
    </source>
</evidence>
<dbReference type="InterPro" id="IPR001653">
    <property type="entry name" value="DAP_epimerase_DapF"/>
</dbReference>
<dbReference type="PROSITE" id="PS01326">
    <property type="entry name" value="DAP_EPIMERASE"/>
    <property type="match status" value="1"/>
</dbReference>
<dbReference type="NCBIfam" id="TIGR00652">
    <property type="entry name" value="DapF"/>
    <property type="match status" value="1"/>
</dbReference>
<evidence type="ECO:0000256" key="10">
    <source>
        <dbReference type="PROSITE-ProRule" id="PRU10125"/>
    </source>
</evidence>
<dbReference type="PANTHER" id="PTHR31689">
    <property type="entry name" value="DIAMINOPIMELATE EPIMERASE, CHLOROPLASTIC"/>
    <property type="match status" value="1"/>
</dbReference>
<evidence type="ECO:0000256" key="9">
    <source>
        <dbReference type="HAMAP-Rule" id="MF_00197"/>
    </source>
</evidence>
<sequence>MSERTLVTFSKMHGLGNDYVVIDESKKIIVPEDKKPEICEEICRRGFSVGADGVIFVTPASNEEADIRFRIFNSDGSEAEMCGNGIRCFAKYVYENEILQNKEMLVETLGGIKEIELDVMGGEVRSSSVDMGIPTFKSVEIPMKTEKEEFLDAELDVNGTTVNLTAVNVGNPHAVIFTENIEEIDLNVMGPSIENHPAFPEKTNVHFVSVINRNEIEMITWERGAGFTLACGTGATASVMAGYKLGKLDEEVEVHLPGGELLIIVYEMGEETTLFMEGEAVLVFDGVMELEI</sequence>
<proteinExistence type="inferred from homology"/>
<dbReference type="STRING" id="877455.Metbo_0118"/>
<protein>
    <recommendedName>
        <fullName evidence="3 9">Diaminopimelate epimerase</fullName>
        <shortName evidence="9">DAP epimerase</shortName>
        <ecNumber evidence="3 9">5.1.1.7</ecNumber>
    </recommendedName>
    <alternativeName>
        <fullName evidence="9">PLP-independent amino acid racemase</fullName>
    </alternativeName>
</protein>
<dbReference type="HOGENOM" id="CLU_053306_3_0_2"/>
<comment type="caution">
    <text evidence="9">Lacks conserved residue(s) required for the propagation of feature annotation.</text>
</comment>
<evidence type="ECO:0000256" key="1">
    <source>
        <dbReference type="ARBA" id="ARBA00005196"/>
    </source>
</evidence>
<dbReference type="KEGG" id="mel:Metbo_0118"/>
<feature type="binding site" evidence="9">
    <location>
        <begin position="222"/>
        <end position="223"/>
    </location>
    <ligand>
        <name>substrate</name>
    </ligand>
</feature>
<feature type="site" description="Could be important to modulate the pK values of the two catalytic cysteine residues" evidence="9">
    <location>
        <position position="222"/>
    </location>
</feature>
<comment type="similarity">
    <text evidence="2 9">Belongs to the diaminopimelate epimerase family.</text>
</comment>
<feature type="binding site" evidence="9">
    <location>
        <position position="17"/>
    </location>
    <ligand>
        <name>substrate</name>
    </ligand>
</feature>
<dbReference type="RefSeq" id="WP_013643722.1">
    <property type="nucleotide sequence ID" value="NC_015216.1"/>
</dbReference>
<feature type="active site" evidence="10">
    <location>
        <position position="82"/>
    </location>
</feature>
<dbReference type="GO" id="GO:0008837">
    <property type="term" value="F:diaminopimelate epimerase activity"/>
    <property type="evidence" value="ECO:0007669"/>
    <property type="project" value="UniProtKB-UniRule"/>
</dbReference>
<dbReference type="EMBL" id="CP002551">
    <property type="protein sequence ID" value="ADZ08371.1"/>
    <property type="molecule type" value="Genomic_DNA"/>
</dbReference>
<keyword evidence="6 9" id="KW-0457">Lysine biosynthesis</keyword>
<evidence type="ECO:0000256" key="7">
    <source>
        <dbReference type="ARBA" id="ARBA00023235"/>
    </source>
</evidence>
<organism evidence="11 12">
    <name type="scientific">Methanobacterium lacus (strain AL-21)</name>
    <dbReference type="NCBI Taxonomy" id="877455"/>
    <lineage>
        <taxon>Archaea</taxon>
        <taxon>Methanobacteriati</taxon>
        <taxon>Methanobacteriota</taxon>
        <taxon>Methanomada group</taxon>
        <taxon>Methanobacteria</taxon>
        <taxon>Methanobacteriales</taxon>
        <taxon>Methanobacteriaceae</taxon>
        <taxon>Methanobacterium</taxon>
    </lineage>
</organism>
<dbReference type="GeneID" id="10276543"/>
<comment type="function">
    <text evidence="9">Catalyzes the stereoinversion of LL-2,6-diaminopimelate (L,L-DAP) to meso-diaminopimelate (meso-DAP), a precursor of L-lysine.</text>
</comment>
<dbReference type="HAMAP" id="MF_00197">
    <property type="entry name" value="DAP_epimerase"/>
    <property type="match status" value="1"/>
</dbReference>
<evidence type="ECO:0000313" key="11">
    <source>
        <dbReference type="EMBL" id="ADZ08371.1"/>
    </source>
</evidence>
<feature type="binding site" evidence="9">
    <location>
        <begin position="232"/>
        <end position="233"/>
    </location>
    <ligand>
        <name>substrate</name>
    </ligand>
</feature>